<keyword evidence="3" id="KW-1185">Reference proteome</keyword>
<evidence type="ECO:0000313" key="2">
    <source>
        <dbReference type="EMBL" id="MBM7839464.1"/>
    </source>
</evidence>
<dbReference type="Proteomes" id="UP001179280">
    <property type="component" value="Unassembled WGS sequence"/>
</dbReference>
<feature type="transmembrane region" description="Helical" evidence="1">
    <location>
        <begin position="88"/>
        <end position="111"/>
    </location>
</feature>
<dbReference type="PANTHER" id="PTHR34821:SF3">
    <property type="entry name" value="MEMBRANE PROTEIN"/>
    <property type="match status" value="1"/>
</dbReference>
<evidence type="ECO:0000256" key="1">
    <source>
        <dbReference type="SAM" id="Phobius"/>
    </source>
</evidence>
<feature type="transmembrane region" description="Helical" evidence="1">
    <location>
        <begin position="34"/>
        <end position="54"/>
    </location>
</feature>
<keyword evidence="1" id="KW-0472">Membrane</keyword>
<reference evidence="2" key="1">
    <citation type="submission" date="2021-01" db="EMBL/GenBank/DDBJ databases">
        <title>Genomic Encyclopedia of Type Strains, Phase IV (KMG-IV): sequencing the most valuable type-strain genomes for metagenomic binning, comparative biology and taxonomic classification.</title>
        <authorList>
            <person name="Goeker M."/>
        </authorList>
    </citation>
    <scope>NUCLEOTIDE SEQUENCE</scope>
    <source>
        <strain evidence="2">DSM 21943</strain>
    </source>
</reference>
<keyword evidence="1" id="KW-1133">Transmembrane helix</keyword>
<keyword evidence="1" id="KW-0812">Transmembrane</keyword>
<evidence type="ECO:0000313" key="3">
    <source>
        <dbReference type="Proteomes" id="UP001179280"/>
    </source>
</evidence>
<name>A0ABS2SVA0_9BACI</name>
<dbReference type="Pfam" id="PF04657">
    <property type="entry name" value="DMT_YdcZ"/>
    <property type="match status" value="1"/>
</dbReference>
<gene>
    <name evidence="2" type="ORF">JOC54_002744</name>
</gene>
<feature type="transmembrane region" description="Helical" evidence="1">
    <location>
        <begin position="123"/>
        <end position="142"/>
    </location>
</feature>
<sequence length="144" mass="15644">MREIKGILFALIAGTCITLQGVINSRISQDVGTLPAIAVTQFAGFCLALIILLLVRDGKPAQLRRVKPLYLFAGAFGVFIIFNEVTSIQLIGVTVTMSVILVAQIVMAFLIDVRGWFEIEKPAFGAPQFIGVAMMIIGVLIMQF</sequence>
<feature type="transmembrane region" description="Helical" evidence="1">
    <location>
        <begin position="66"/>
        <end position="82"/>
    </location>
</feature>
<comment type="caution">
    <text evidence="2">The sequence shown here is derived from an EMBL/GenBank/DDBJ whole genome shotgun (WGS) entry which is preliminary data.</text>
</comment>
<protein>
    <submittedName>
        <fullName evidence="2">Transporter family-2 protein</fullName>
    </submittedName>
</protein>
<dbReference type="EMBL" id="JAFBCV010000008">
    <property type="protein sequence ID" value="MBM7839464.1"/>
    <property type="molecule type" value="Genomic_DNA"/>
</dbReference>
<organism evidence="2 3">
    <name type="scientific">Shouchella xiaoxiensis</name>
    <dbReference type="NCBI Taxonomy" id="766895"/>
    <lineage>
        <taxon>Bacteria</taxon>
        <taxon>Bacillati</taxon>
        <taxon>Bacillota</taxon>
        <taxon>Bacilli</taxon>
        <taxon>Bacillales</taxon>
        <taxon>Bacillaceae</taxon>
        <taxon>Shouchella</taxon>
    </lineage>
</organism>
<proteinExistence type="predicted"/>
<dbReference type="PANTHER" id="PTHR34821">
    <property type="entry name" value="INNER MEMBRANE PROTEIN YDCZ"/>
    <property type="match status" value="1"/>
</dbReference>
<dbReference type="InterPro" id="IPR006750">
    <property type="entry name" value="YdcZ"/>
</dbReference>
<accession>A0ABS2SVA0</accession>